<reference evidence="2 3" key="1">
    <citation type="journal article" date="2014" name="Genome Announc.">
        <title>Draft Genome Sequence of Streptomyces fradiae ATCC 19609, a Strain Highly Sensitive to Antibiotics.</title>
        <authorList>
            <person name="Bekker O.B."/>
            <person name="Klimina K.M."/>
            <person name="Vatlin A.A."/>
            <person name="Zakharevich N.V."/>
            <person name="Kasianov A.S."/>
            <person name="Danilenko V.N."/>
        </authorList>
    </citation>
    <scope>NUCLEOTIDE SEQUENCE [LARGE SCALE GENOMIC DNA]</scope>
    <source>
        <strain evidence="2 3">ATCC 19609</strain>
    </source>
</reference>
<dbReference type="Proteomes" id="UP000028058">
    <property type="component" value="Unassembled WGS sequence"/>
</dbReference>
<evidence type="ECO:0000313" key="2">
    <source>
        <dbReference type="EMBL" id="RKM93693.1"/>
    </source>
</evidence>
<gene>
    <name evidence="2" type="ORF">SFRA_021250</name>
</gene>
<name>A0A3R7FA56_9ACTN</name>
<dbReference type="Pfam" id="PF13471">
    <property type="entry name" value="Transglut_core3"/>
    <property type="match status" value="1"/>
</dbReference>
<sequence length="144" mass="15662">MSTPAALDRPSGVPLAHRLAARAVLPPAYLLARLRPRRIRRLLETVRRGARPASPERTLAARNAVCSVSLFCAGPQGCLPRSLAAALLCRIWGVWPTWCTGVRVVPPFTAHAWLEADGRPVDEGVPDGYFTRLLSVPPRRRAAG</sequence>
<dbReference type="AlphaFoldDB" id="A0A3R7FA56"/>
<organism evidence="2 3">
    <name type="scientific">Streptomyces xinghaiensis</name>
    <dbReference type="NCBI Taxonomy" id="1038928"/>
    <lineage>
        <taxon>Bacteria</taxon>
        <taxon>Bacillati</taxon>
        <taxon>Actinomycetota</taxon>
        <taxon>Actinomycetes</taxon>
        <taxon>Kitasatosporales</taxon>
        <taxon>Streptomycetaceae</taxon>
        <taxon>Streptomyces</taxon>
    </lineage>
</organism>
<feature type="domain" description="Microcin J25-processing protein McjB C-terminal" evidence="1">
    <location>
        <begin position="23"/>
        <end position="134"/>
    </location>
</feature>
<dbReference type="EMBL" id="JNAD02000010">
    <property type="protein sequence ID" value="RKM93693.1"/>
    <property type="molecule type" value="Genomic_DNA"/>
</dbReference>
<dbReference type="NCBIfam" id="NF033537">
    <property type="entry name" value="lasso_biosyn_B2"/>
    <property type="match status" value="1"/>
</dbReference>
<evidence type="ECO:0000313" key="3">
    <source>
        <dbReference type="Proteomes" id="UP000028058"/>
    </source>
</evidence>
<evidence type="ECO:0000259" key="1">
    <source>
        <dbReference type="Pfam" id="PF13471"/>
    </source>
</evidence>
<dbReference type="InterPro" id="IPR032708">
    <property type="entry name" value="McjB_C"/>
</dbReference>
<dbReference type="InterPro" id="IPR053521">
    <property type="entry name" value="McjB-like"/>
</dbReference>
<keyword evidence="3" id="KW-1185">Reference proteome</keyword>
<protein>
    <submittedName>
        <fullName evidence="2">Lasso peptide biosynthesis B2 protein</fullName>
    </submittedName>
</protein>
<proteinExistence type="predicted"/>
<dbReference type="OrthoDB" id="583768at2"/>
<dbReference type="RefSeq" id="WP_043462550.1">
    <property type="nucleotide sequence ID" value="NZ_CP134822.1"/>
</dbReference>
<accession>A0A3R7FA56</accession>
<comment type="caution">
    <text evidence="2">The sequence shown here is derived from an EMBL/GenBank/DDBJ whole genome shotgun (WGS) entry which is preliminary data.</text>
</comment>